<dbReference type="Proteomes" id="UP000319557">
    <property type="component" value="Chromosome"/>
</dbReference>
<proteinExistence type="predicted"/>
<reference evidence="9 10" key="1">
    <citation type="submission" date="2019-02" db="EMBL/GenBank/DDBJ databases">
        <title>Deep-cultivation of Planctomycetes and their phenomic and genomic characterization uncovers novel biology.</title>
        <authorList>
            <person name="Wiegand S."/>
            <person name="Jogler M."/>
            <person name="Boedeker C."/>
            <person name="Pinto D."/>
            <person name="Vollmers J."/>
            <person name="Rivas-Marin E."/>
            <person name="Kohn T."/>
            <person name="Peeters S.H."/>
            <person name="Heuer A."/>
            <person name="Rast P."/>
            <person name="Oberbeckmann S."/>
            <person name="Bunk B."/>
            <person name="Jeske O."/>
            <person name="Meyerdierks A."/>
            <person name="Storesund J.E."/>
            <person name="Kallscheuer N."/>
            <person name="Luecker S."/>
            <person name="Lage O.M."/>
            <person name="Pohl T."/>
            <person name="Merkel B.J."/>
            <person name="Hornburger P."/>
            <person name="Mueller R.-W."/>
            <person name="Bruemmer F."/>
            <person name="Labrenz M."/>
            <person name="Spormann A.M."/>
            <person name="Op den Camp H."/>
            <person name="Overmann J."/>
            <person name="Amann R."/>
            <person name="Jetten M.S.M."/>
            <person name="Mascher T."/>
            <person name="Medema M.H."/>
            <person name="Devos D.P."/>
            <person name="Kaster A.-K."/>
            <person name="Ovreas L."/>
            <person name="Rohde M."/>
            <person name="Galperin M.Y."/>
            <person name="Jogler C."/>
        </authorList>
    </citation>
    <scope>NUCLEOTIDE SEQUENCE [LARGE SCALE GENOMIC DNA]</scope>
    <source>
        <strain evidence="9 10">EC9</strain>
    </source>
</reference>
<gene>
    <name evidence="9" type="ORF">EC9_25530</name>
</gene>
<feature type="transmembrane region" description="Helical" evidence="8">
    <location>
        <begin position="112"/>
        <end position="128"/>
    </location>
</feature>
<evidence type="ECO:0000313" key="10">
    <source>
        <dbReference type="Proteomes" id="UP000319557"/>
    </source>
</evidence>
<evidence type="ECO:0000313" key="9">
    <source>
        <dbReference type="EMBL" id="QDS88363.1"/>
    </source>
</evidence>
<evidence type="ECO:0000256" key="4">
    <source>
        <dbReference type="ARBA" id="ARBA00022692"/>
    </source>
</evidence>
<dbReference type="Pfam" id="PF09721">
    <property type="entry name" value="Exosortase_EpsH"/>
    <property type="match status" value="1"/>
</dbReference>
<sequence length="288" mass="32900">MLWAWTLALIAGLGFAYYPTFLWLEQTWRNEADYSHGYLGVPLAIVLLWLRWESFPGIRRGVDWRGLWLLGIAIAMRVAGRLAYMDFMDGWSLVPMVAGVVWLLFGWQATRWAAPAILFLVVLVPLPYRAETMLSWKLQGMATLLSTTMLRILGQPAIAEGHTLWIGESHFMIEQACSGLRIFVGVFAIAYFWAVTANRSWIDRVVLMLAAAPMAILVNALRITITCILYQWFESPAAHKTIHDSMGYLMIPAAALLMWLVNVYWQRLYRPVEVYNPSERLQKTVQSV</sequence>
<comment type="subcellular location">
    <subcellularLocation>
        <location evidence="1">Cell membrane</location>
        <topology evidence="1">Multi-pass membrane protein</topology>
    </subcellularLocation>
</comment>
<dbReference type="EMBL" id="CP036261">
    <property type="protein sequence ID" value="QDS88363.1"/>
    <property type="molecule type" value="Genomic_DNA"/>
</dbReference>
<dbReference type="AlphaFoldDB" id="A0A517M0G8"/>
<dbReference type="InterPro" id="IPR026392">
    <property type="entry name" value="Exo/Archaeosortase_dom"/>
</dbReference>
<keyword evidence="10" id="KW-1185">Reference proteome</keyword>
<dbReference type="InterPro" id="IPR013426">
    <property type="entry name" value="EpsH-like"/>
</dbReference>
<feature type="transmembrane region" description="Helical" evidence="8">
    <location>
        <begin position="172"/>
        <end position="194"/>
    </location>
</feature>
<feature type="transmembrane region" description="Helical" evidence="8">
    <location>
        <begin position="206"/>
        <end position="233"/>
    </location>
</feature>
<keyword evidence="2" id="KW-1003">Cell membrane</keyword>
<dbReference type="GO" id="GO:0005886">
    <property type="term" value="C:plasma membrane"/>
    <property type="evidence" value="ECO:0007669"/>
    <property type="project" value="UniProtKB-SubCell"/>
</dbReference>
<evidence type="ECO:0000256" key="6">
    <source>
        <dbReference type="ARBA" id="ARBA00022989"/>
    </source>
</evidence>
<dbReference type="NCBIfam" id="TIGR04178">
    <property type="entry name" value="exo_archaeo"/>
    <property type="match status" value="1"/>
</dbReference>
<dbReference type="GO" id="GO:0008233">
    <property type="term" value="F:peptidase activity"/>
    <property type="evidence" value="ECO:0007669"/>
    <property type="project" value="UniProtKB-KW"/>
</dbReference>
<keyword evidence="5" id="KW-0378">Hydrolase</keyword>
<evidence type="ECO:0000256" key="1">
    <source>
        <dbReference type="ARBA" id="ARBA00004651"/>
    </source>
</evidence>
<keyword evidence="3" id="KW-0645">Protease</keyword>
<feature type="transmembrane region" description="Helical" evidence="8">
    <location>
        <begin position="64"/>
        <end position="84"/>
    </location>
</feature>
<dbReference type="KEGG" id="ruv:EC9_25530"/>
<keyword evidence="6 8" id="KW-1133">Transmembrane helix</keyword>
<feature type="transmembrane region" description="Helical" evidence="8">
    <location>
        <begin position="90"/>
        <end position="107"/>
    </location>
</feature>
<organism evidence="9 10">
    <name type="scientific">Rosistilla ulvae</name>
    <dbReference type="NCBI Taxonomy" id="1930277"/>
    <lineage>
        <taxon>Bacteria</taxon>
        <taxon>Pseudomonadati</taxon>
        <taxon>Planctomycetota</taxon>
        <taxon>Planctomycetia</taxon>
        <taxon>Pirellulales</taxon>
        <taxon>Pirellulaceae</taxon>
        <taxon>Rosistilla</taxon>
    </lineage>
</organism>
<dbReference type="RefSeq" id="WP_246106094.1">
    <property type="nucleotide sequence ID" value="NZ_CP036261.1"/>
</dbReference>
<dbReference type="InterPro" id="IPR019127">
    <property type="entry name" value="Exosortase"/>
</dbReference>
<name>A0A517M0G8_9BACT</name>
<evidence type="ECO:0000256" key="5">
    <source>
        <dbReference type="ARBA" id="ARBA00022801"/>
    </source>
</evidence>
<feature type="transmembrane region" description="Helical" evidence="8">
    <location>
        <begin position="35"/>
        <end position="52"/>
    </location>
</feature>
<accession>A0A517M0G8</accession>
<protein>
    <submittedName>
        <fullName evidence="9">Transmembrane exosortase (Exosortase_EpsH)</fullName>
    </submittedName>
</protein>
<keyword evidence="4 8" id="KW-0812">Transmembrane</keyword>
<evidence type="ECO:0000256" key="7">
    <source>
        <dbReference type="ARBA" id="ARBA00023136"/>
    </source>
</evidence>
<dbReference type="GO" id="GO:0006508">
    <property type="term" value="P:proteolysis"/>
    <property type="evidence" value="ECO:0007669"/>
    <property type="project" value="UniProtKB-KW"/>
</dbReference>
<feature type="transmembrane region" description="Helical" evidence="8">
    <location>
        <begin position="245"/>
        <end position="265"/>
    </location>
</feature>
<evidence type="ECO:0000256" key="3">
    <source>
        <dbReference type="ARBA" id="ARBA00022670"/>
    </source>
</evidence>
<evidence type="ECO:0000256" key="2">
    <source>
        <dbReference type="ARBA" id="ARBA00022475"/>
    </source>
</evidence>
<keyword evidence="7 8" id="KW-0472">Membrane</keyword>
<dbReference type="NCBIfam" id="TIGR02602">
    <property type="entry name" value="8TM_EpsH"/>
    <property type="match status" value="1"/>
</dbReference>
<evidence type="ECO:0000256" key="8">
    <source>
        <dbReference type="SAM" id="Phobius"/>
    </source>
</evidence>